<evidence type="ECO:0000313" key="1">
    <source>
        <dbReference type="EMBL" id="PNX57775.1"/>
    </source>
</evidence>
<dbReference type="EMBL" id="ASHM01077157">
    <property type="protein sequence ID" value="PNX57775.1"/>
    <property type="molecule type" value="Genomic_DNA"/>
</dbReference>
<feature type="non-terminal residue" evidence="1">
    <location>
        <position position="1"/>
    </location>
</feature>
<proteinExistence type="predicted"/>
<organism evidence="1 2">
    <name type="scientific">Trifolium pratense</name>
    <name type="common">Red clover</name>
    <dbReference type="NCBI Taxonomy" id="57577"/>
    <lineage>
        <taxon>Eukaryota</taxon>
        <taxon>Viridiplantae</taxon>
        <taxon>Streptophyta</taxon>
        <taxon>Embryophyta</taxon>
        <taxon>Tracheophyta</taxon>
        <taxon>Spermatophyta</taxon>
        <taxon>Magnoliopsida</taxon>
        <taxon>eudicotyledons</taxon>
        <taxon>Gunneridae</taxon>
        <taxon>Pentapetalae</taxon>
        <taxon>rosids</taxon>
        <taxon>fabids</taxon>
        <taxon>Fabales</taxon>
        <taxon>Fabaceae</taxon>
        <taxon>Papilionoideae</taxon>
        <taxon>50 kb inversion clade</taxon>
        <taxon>NPAAA clade</taxon>
        <taxon>Hologalegina</taxon>
        <taxon>IRL clade</taxon>
        <taxon>Trifolieae</taxon>
        <taxon>Trifolium</taxon>
    </lineage>
</organism>
<reference evidence="1 2" key="2">
    <citation type="journal article" date="2017" name="Front. Plant Sci.">
        <title>Gene Classification and Mining of Molecular Markers Useful in Red Clover (Trifolium pratense) Breeding.</title>
        <authorList>
            <person name="Istvanek J."/>
            <person name="Dluhosova J."/>
            <person name="Dluhos P."/>
            <person name="Patkova L."/>
            <person name="Nedelnik J."/>
            <person name="Repkova J."/>
        </authorList>
    </citation>
    <scope>NUCLEOTIDE SEQUENCE [LARGE SCALE GENOMIC DNA]</scope>
    <source>
        <strain evidence="2">cv. Tatra</strain>
        <tissue evidence="1">Young leaves</tissue>
    </source>
</reference>
<dbReference type="InterPro" id="IPR008686">
    <property type="entry name" value="RNA_pol_mitovir"/>
</dbReference>
<dbReference type="Pfam" id="PF05919">
    <property type="entry name" value="Mitovir_RNA_pol"/>
    <property type="match status" value="1"/>
</dbReference>
<gene>
    <name evidence="1" type="ORF">L195_g050575</name>
</gene>
<name>A0A2K3JUR7_TRIPR</name>
<evidence type="ECO:0000313" key="2">
    <source>
        <dbReference type="Proteomes" id="UP000236291"/>
    </source>
</evidence>
<dbReference type="PANTHER" id="PTHR34456:SF9">
    <property type="entry name" value="MITOVIRUS RNA-DEPENDENT RNA POLYMERASE"/>
    <property type="match status" value="1"/>
</dbReference>
<sequence>SPRIRATSWISRFLAALYTVPPFGGVRRRYIRLGKRFDKYAILGDDICIADSKVAEVYLSTLKDLGVTISLPKSLVSDVGGAEFAKKFRLLGKLNHTKSSTVLRLKAIWLKAKLPFELWLGQCCPVDPYLKGRLIWKLQQAFRPKDLVVPPTSTYKSDTFEYLEDMTLLRSWTEAWLKYVRWYYATALSPDVSIEDFFQAPVVTTRSFLRGVRTSLMLRLRLIENCCGETIAEAGLDPKPLTILARF</sequence>
<dbReference type="AlphaFoldDB" id="A0A2K3JUR7"/>
<dbReference type="PANTHER" id="PTHR34456">
    <property type="entry name" value="MITOVIRUS RNA-DEPENDENT RNA POLYMERASE"/>
    <property type="match status" value="1"/>
</dbReference>
<comment type="caution">
    <text evidence="1">The sequence shown here is derived from an EMBL/GenBank/DDBJ whole genome shotgun (WGS) entry which is preliminary data.</text>
</comment>
<reference evidence="1 2" key="1">
    <citation type="journal article" date="2014" name="Am. J. Bot.">
        <title>Genome assembly and annotation for red clover (Trifolium pratense; Fabaceae).</title>
        <authorList>
            <person name="Istvanek J."/>
            <person name="Jaros M."/>
            <person name="Krenek A."/>
            <person name="Repkova J."/>
        </authorList>
    </citation>
    <scope>NUCLEOTIDE SEQUENCE [LARGE SCALE GENOMIC DNA]</scope>
    <source>
        <strain evidence="2">cv. Tatra</strain>
        <tissue evidence="1">Young leaves</tissue>
    </source>
</reference>
<dbReference type="Proteomes" id="UP000236291">
    <property type="component" value="Unassembled WGS sequence"/>
</dbReference>
<accession>A0A2K3JUR7</accession>
<protein>
    <submittedName>
        <fullName evidence="1">Uncharacterized protein</fullName>
    </submittedName>
</protein>